<comment type="similarity">
    <text evidence="2">Belongs to the ABC transporter superfamily.</text>
</comment>
<dbReference type="EMBL" id="PCDP01000036">
    <property type="protein sequence ID" value="PZM12957.1"/>
    <property type="molecule type" value="Genomic_DNA"/>
</dbReference>
<dbReference type="AlphaFoldDB" id="A0A2W4CIU1"/>
<dbReference type="SUPFAM" id="SSF52540">
    <property type="entry name" value="P-loop containing nucleoside triphosphate hydrolases"/>
    <property type="match status" value="1"/>
</dbReference>
<keyword evidence="3" id="KW-0813">Transport</keyword>
<keyword evidence="6 8" id="KW-0067">ATP-binding</keyword>
<dbReference type="Proteomes" id="UP000248925">
    <property type="component" value="Unassembled WGS sequence"/>
</dbReference>
<dbReference type="Gene3D" id="2.40.50.140">
    <property type="entry name" value="Nucleic acid-binding proteins"/>
    <property type="match status" value="1"/>
</dbReference>
<sequence length="397" mass="43170">MGSTLRIQDVSMSFGAISVLKQINLDIRAGSFVSLLGPSGCGKSTLLRVIAGFEAQQLGSILIDGRAVEDVPPRARNLAMVFQSYALYPHMTVSENISLPLEMELLSAVQRLPLVGRMAAGSKTVWTDIRRRVLDASCSVQIDHLLERRPSQLSGGQRQRVALARALVRSPGLFLMDEPLSNLDAKLRVAMRSELVSLNKQLESTILYVTHDQTEAMAMSDKIALMMGGSVLQYDAPEVLYTKPGHLDVATFIGQPAINCFTARIQNNTIVSDGVDCKLWTEYPNQESTLAIRPEALAITNKQPDGALISIPVTLDRVELLGSEILLWCSNKATGQSVVVQTRATFHRRLIDQGKLSGDLWLETDGAGTHVFDRNGKAVQFGDAELVTAVSKGGATQ</sequence>
<accession>A0A2W4CIU1</accession>
<dbReference type="Gene3D" id="3.40.50.300">
    <property type="entry name" value="P-loop containing nucleotide triphosphate hydrolases"/>
    <property type="match status" value="1"/>
</dbReference>
<protein>
    <submittedName>
        <fullName evidence="8">Glycerol-3-phosphate ABC transporter ATP-binding protein</fullName>
    </submittedName>
</protein>
<evidence type="ECO:0000256" key="2">
    <source>
        <dbReference type="ARBA" id="ARBA00005417"/>
    </source>
</evidence>
<dbReference type="InterPro" id="IPR017871">
    <property type="entry name" value="ABC_transporter-like_CS"/>
</dbReference>
<dbReference type="GO" id="GO:0016887">
    <property type="term" value="F:ATP hydrolysis activity"/>
    <property type="evidence" value="ECO:0007669"/>
    <property type="project" value="InterPro"/>
</dbReference>
<dbReference type="Pfam" id="PF08402">
    <property type="entry name" value="TOBE_2"/>
    <property type="match status" value="1"/>
</dbReference>
<keyword evidence="9" id="KW-1185">Reference proteome</keyword>
<dbReference type="FunFam" id="3.40.50.300:FF:000042">
    <property type="entry name" value="Maltose/maltodextrin ABC transporter, ATP-binding protein"/>
    <property type="match status" value="1"/>
</dbReference>
<evidence type="ECO:0000256" key="1">
    <source>
        <dbReference type="ARBA" id="ARBA00004417"/>
    </source>
</evidence>
<dbReference type="SUPFAM" id="SSF50331">
    <property type="entry name" value="MOP-like"/>
    <property type="match status" value="1"/>
</dbReference>
<dbReference type="GO" id="GO:0140359">
    <property type="term" value="F:ABC-type transporter activity"/>
    <property type="evidence" value="ECO:0007669"/>
    <property type="project" value="UniProtKB-ARBA"/>
</dbReference>
<dbReference type="InterPro" id="IPR008995">
    <property type="entry name" value="Mo/tungstate-bd_C_term_dom"/>
</dbReference>
<dbReference type="OrthoDB" id="9802264at2"/>
<feature type="domain" description="ABC transporter" evidence="7">
    <location>
        <begin position="5"/>
        <end position="253"/>
    </location>
</feature>
<dbReference type="SMART" id="SM00382">
    <property type="entry name" value="AAA"/>
    <property type="match status" value="1"/>
</dbReference>
<evidence type="ECO:0000256" key="3">
    <source>
        <dbReference type="ARBA" id="ARBA00022448"/>
    </source>
</evidence>
<evidence type="ECO:0000256" key="5">
    <source>
        <dbReference type="ARBA" id="ARBA00022741"/>
    </source>
</evidence>
<gene>
    <name evidence="8" type="ORF">CPY51_15610</name>
</gene>
<comment type="subcellular location">
    <subcellularLocation>
        <location evidence="1">Cell inner membrane</location>
        <topology evidence="1">Peripheral membrane protein</topology>
    </subcellularLocation>
</comment>
<dbReference type="Gene3D" id="2.40.50.100">
    <property type="match status" value="1"/>
</dbReference>
<dbReference type="GO" id="GO:0055052">
    <property type="term" value="C:ATP-binding cassette (ABC) transporter complex, substrate-binding subunit-containing"/>
    <property type="evidence" value="ECO:0007669"/>
    <property type="project" value="TreeGrafter"/>
</dbReference>
<keyword evidence="4" id="KW-1003">Cell membrane</keyword>
<dbReference type="InterPro" id="IPR047641">
    <property type="entry name" value="ABC_transpr_MalK/UgpC-like"/>
</dbReference>
<name>A0A2W4CIU1_9HYPH</name>
<dbReference type="PANTHER" id="PTHR43875:SF1">
    <property type="entry name" value="OSMOPROTECTIVE COMPOUNDS UPTAKE ATP-BINDING PROTEIN GGTA"/>
    <property type="match status" value="1"/>
</dbReference>
<keyword evidence="4" id="KW-0472">Membrane</keyword>
<keyword evidence="5" id="KW-0547">Nucleotide-binding</keyword>
<dbReference type="PANTHER" id="PTHR43875">
    <property type="entry name" value="MALTODEXTRIN IMPORT ATP-BINDING PROTEIN MSMX"/>
    <property type="match status" value="1"/>
</dbReference>
<comment type="caution">
    <text evidence="8">The sequence shown here is derived from an EMBL/GenBank/DDBJ whole genome shotgun (WGS) entry which is preliminary data.</text>
</comment>
<evidence type="ECO:0000313" key="8">
    <source>
        <dbReference type="EMBL" id="PZM12957.1"/>
    </source>
</evidence>
<evidence type="ECO:0000256" key="4">
    <source>
        <dbReference type="ARBA" id="ARBA00022519"/>
    </source>
</evidence>
<dbReference type="GO" id="GO:0005524">
    <property type="term" value="F:ATP binding"/>
    <property type="evidence" value="ECO:0007669"/>
    <property type="project" value="UniProtKB-KW"/>
</dbReference>
<dbReference type="RefSeq" id="WP_111161153.1">
    <property type="nucleotide sequence ID" value="NZ_PCDP01000036.1"/>
</dbReference>
<dbReference type="PROSITE" id="PS50893">
    <property type="entry name" value="ABC_TRANSPORTER_2"/>
    <property type="match status" value="1"/>
</dbReference>
<dbReference type="InterPro" id="IPR003593">
    <property type="entry name" value="AAA+_ATPase"/>
</dbReference>
<keyword evidence="4" id="KW-0997">Cell inner membrane</keyword>
<dbReference type="InterPro" id="IPR013611">
    <property type="entry name" value="Transp-assoc_OB_typ2"/>
</dbReference>
<dbReference type="PROSITE" id="PS00211">
    <property type="entry name" value="ABC_TRANSPORTER_1"/>
    <property type="match status" value="1"/>
</dbReference>
<evidence type="ECO:0000259" key="7">
    <source>
        <dbReference type="PROSITE" id="PS50893"/>
    </source>
</evidence>
<reference evidence="8 9" key="1">
    <citation type="journal article" date="2018" name="Sci. Rep.">
        <title>Rhizobium tumorigenes sp. nov., a novel plant tumorigenic bacterium isolated from cane gall tumors on thornless blackberry.</title>
        <authorList>
            <person name="Kuzmanovi N."/>
            <person name="Smalla K."/>
            <person name="Gronow S."/>
            <person name="PuBawska J."/>
        </authorList>
    </citation>
    <scope>NUCLEOTIDE SEQUENCE [LARGE SCALE GENOMIC DNA]</scope>
    <source>
        <strain evidence="8 9">CCBAU 85046</strain>
    </source>
</reference>
<organism evidence="8 9">
    <name type="scientific">Rhizobium tubonense</name>
    <dbReference type="NCBI Taxonomy" id="484088"/>
    <lineage>
        <taxon>Bacteria</taxon>
        <taxon>Pseudomonadati</taxon>
        <taxon>Pseudomonadota</taxon>
        <taxon>Alphaproteobacteria</taxon>
        <taxon>Hyphomicrobiales</taxon>
        <taxon>Rhizobiaceae</taxon>
        <taxon>Rhizobium/Agrobacterium group</taxon>
        <taxon>Rhizobium</taxon>
    </lineage>
</organism>
<evidence type="ECO:0000256" key="6">
    <source>
        <dbReference type="ARBA" id="ARBA00022840"/>
    </source>
</evidence>
<evidence type="ECO:0000313" key="9">
    <source>
        <dbReference type="Proteomes" id="UP000248925"/>
    </source>
</evidence>
<dbReference type="InterPro" id="IPR027417">
    <property type="entry name" value="P-loop_NTPase"/>
</dbReference>
<dbReference type="InterPro" id="IPR012340">
    <property type="entry name" value="NA-bd_OB-fold"/>
</dbReference>
<dbReference type="Pfam" id="PF00005">
    <property type="entry name" value="ABC_tran"/>
    <property type="match status" value="1"/>
</dbReference>
<proteinExistence type="inferred from homology"/>
<dbReference type="InterPro" id="IPR003439">
    <property type="entry name" value="ABC_transporter-like_ATP-bd"/>
</dbReference>